<organism evidence="1 2">
    <name type="scientific">Pseudodesulfovibrio senegalensis</name>
    <dbReference type="NCBI Taxonomy" id="1721087"/>
    <lineage>
        <taxon>Bacteria</taxon>
        <taxon>Pseudomonadati</taxon>
        <taxon>Thermodesulfobacteriota</taxon>
        <taxon>Desulfovibrionia</taxon>
        <taxon>Desulfovibrionales</taxon>
        <taxon>Desulfovibrionaceae</taxon>
    </lineage>
</organism>
<evidence type="ECO:0000313" key="2">
    <source>
        <dbReference type="Proteomes" id="UP000438699"/>
    </source>
</evidence>
<dbReference type="EMBL" id="WAIE01000001">
    <property type="protein sequence ID" value="KAB1443575.1"/>
    <property type="molecule type" value="Genomic_DNA"/>
</dbReference>
<dbReference type="AlphaFoldDB" id="A0A6N6N8A8"/>
<protein>
    <submittedName>
        <fullName evidence="1">Uncharacterized protein</fullName>
    </submittedName>
</protein>
<comment type="caution">
    <text evidence="1">The sequence shown here is derived from an EMBL/GenBank/DDBJ whole genome shotgun (WGS) entry which is preliminary data.</text>
</comment>
<keyword evidence="2" id="KW-1185">Reference proteome</keyword>
<name>A0A6N6N8A8_9BACT</name>
<sequence length="134" mass="15494">MSNDALKNAINEAFDSLMSMDTDEFNAALADHRDGEFASMLVEANAFVDGNRYYQNEGKYSCNLMYQRPFIQSASINKDFIQKIVTNKSFYKTFIDLSVSIEHYHLYESQISFNIETNRTYAIEDDGMDYKWAA</sequence>
<accession>A0A6N6N8A8</accession>
<proteinExistence type="predicted"/>
<dbReference type="RefSeq" id="WP_151149947.1">
    <property type="nucleotide sequence ID" value="NZ_WAIE01000001.1"/>
</dbReference>
<evidence type="ECO:0000313" key="1">
    <source>
        <dbReference type="EMBL" id="KAB1443575.1"/>
    </source>
</evidence>
<gene>
    <name evidence="1" type="ORF">F8A88_04840</name>
</gene>
<dbReference type="Proteomes" id="UP000438699">
    <property type="component" value="Unassembled WGS sequence"/>
</dbReference>
<reference evidence="1 2" key="1">
    <citation type="journal article" date="2017" name="Int. J. Syst. Evol. Microbiol.">
        <title>Desulfovibrio senegalensis sp. nov., a mesophilic sulfate reducer isolated from marine sediment.</title>
        <authorList>
            <person name="Thioye A."/>
            <person name="Gam Z.B.A."/>
            <person name="Mbengue M."/>
            <person name="Cayol J.L."/>
            <person name="Joseph-Bartoli M."/>
            <person name="Toure-Kane C."/>
            <person name="Labat M."/>
        </authorList>
    </citation>
    <scope>NUCLEOTIDE SEQUENCE [LARGE SCALE GENOMIC DNA]</scope>
    <source>
        <strain evidence="1 2">DSM 101509</strain>
    </source>
</reference>